<evidence type="ECO:0000256" key="5">
    <source>
        <dbReference type="ARBA" id="ARBA00022833"/>
    </source>
</evidence>
<evidence type="ECO:0000256" key="14">
    <source>
        <dbReference type="PIRSR" id="PIRSR004682-3"/>
    </source>
</evidence>
<dbReference type="SUPFAM" id="SSF56784">
    <property type="entry name" value="HAD-like"/>
    <property type="match status" value="1"/>
</dbReference>
<keyword evidence="3 15" id="KW-0479">Metal-binding</keyword>
<comment type="pathway">
    <text evidence="9">Nucleotide-sugar biosynthesis; GDP-D-glycero-alpha-D-manno-heptose biosynthesis; GDP-D-glycero-alpha-D-manno-heptose from D-glycero-alpha-D-manno-heptose 7-phosphate: step 2/3.</text>
</comment>
<dbReference type="Gene3D" id="3.40.50.1000">
    <property type="entry name" value="HAD superfamily/HAD-like"/>
    <property type="match status" value="1"/>
</dbReference>
<comment type="catalytic activity">
    <reaction evidence="7">
        <text>D-glycero-alpha-D-manno-heptose 1,7-bisphosphate + H2O = D-glycero-alpha-D-manno-heptose 1-phosphate + phosphate</text>
        <dbReference type="Rhea" id="RHEA:28522"/>
        <dbReference type="ChEBI" id="CHEBI:15377"/>
        <dbReference type="ChEBI" id="CHEBI:43474"/>
        <dbReference type="ChEBI" id="CHEBI:60207"/>
        <dbReference type="ChEBI" id="CHEBI:61574"/>
        <dbReference type="EC" id="3.1.3.83"/>
    </reaction>
</comment>
<dbReference type="AlphaFoldDB" id="A0A4V2J4Y9"/>
<proteinExistence type="inferred from homology"/>
<evidence type="ECO:0000256" key="8">
    <source>
        <dbReference type="ARBA" id="ARBA00058363"/>
    </source>
</evidence>
<feature type="binding site" evidence="13">
    <location>
        <begin position="23"/>
        <end position="26"/>
    </location>
    <ligand>
        <name>substrate</name>
    </ligand>
</feature>
<reference evidence="16 17" key="1">
    <citation type="submission" date="2019-02" db="EMBL/GenBank/DDBJ databases">
        <title>Paenibacillus sp. nov., isolated from surface-sterilized tissue of Thalictrum simplex L.</title>
        <authorList>
            <person name="Tuo L."/>
        </authorList>
    </citation>
    <scope>NUCLEOTIDE SEQUENCE [LARGE SCALE GENOMIC DNA]</scope>
    <source>
        <strain evidence="16 17">N2SHLJ1</strain>
    </source>
</reference>
<dbReference type="InterPro" id="IPR004446">
    <property type="entry name" value="Heptose_bisP_phosphatase"/>
</dbReference>
<feature type="binding site" evidence="15">
    <location>
        <position position="140"/>
    </location>
    <ligand>
        <name>Mg(2+)</name>
        <dbReference type="ChEBI" id="CHEBI:18420"/>
    </ligand>
</feature>
<dbReference type="PANTHER" id="PTHR42891:SF1">
    <property type="entry name" value="D-GLYCERO-BETA-D-MANNO-HEPTOSE-1,7-BISPHOSPHATE 7-PHOSPHATASE"/>
    <property type="match status" value="1"/>
</dbReference>
<keyword evidence="17" id="KW-1185">Reference proteome</keyword>
<evidence type="ECO:0000256" key="13">
    <source>
        <dbReference type="PIRSR" id="PIRSR004682-2"/>
    </source>
</evidence>
<feature type="site" description="Stabilizes the phosphoryl group" evidence="14">
    <location>
        <position position="57"/>
    </location>
</feature>
<protein>
    <recommendedName>
        <fullName evidence="11">D,D-heptose 1,7-bisphosphate phosphatase</fullName>
        <ecNumber evidence="11">3.1.3.-</ecNumber>
    </recommendedName>
</protein>
<dbReference type="InterPro" id="IPR023214">
    <property type="entry name" value="HAD_sf"/>
</dbReference>
<evidence type="ECO:0000256" key="6">
    <source>
        <dbReference type="ARBA" id="ARBA00023277"/>
    </source>
</evidence>
<dbReference type="Proteomes" id="UP000293142">
    <property type="component" value="Unassembled WGS sequence"/>
</dbReference>
<organism evidence="16 17">
    <name type="scientific">Paenibacillus thalictri</name>
    <dbReference type="NCBI Taxonomy" id="2527873"/>
    <lineage>
        <taxon>Bacteria</taxon>
        <taxon>Bacillati</taxon>
        <taxon>Bacillota</taxon>
        <taxon>Bacilli</taxon>
        <taxon>Bacillales</taxon>
        <taxon>Paenibacillaceae</taxon>
        <taxon>Paenibacillus</taxon>
    </lineage>
</organism>
<keyword evidence="4 11" id="KW-0378">Hydrolase</keyword>
<dbReference type="NCBIfam" id="TIGR01656">
    <property type="entry name" value="Histidinol-ppas"/>
    <property type="match status" value="1"/>
</dbReference>
<feature type="binding site" evidence="15">
    <location>
        <position position="113"/>
    </location>
    <ligand>
        <name>Zn(2+)</name>
        <dbReference type="ChEBI" id="CHEBI:29105"/>
    </ligand>
</feature>
<evidence type="ECO:0000256" key="9">
    <source>
        <dbReference type="ARBA" id="ARBA00060656"/>
    </source>
</evidence>
<dbReference type="PIRSF" id="PIRSF004682">
    <property type="entry name" value="GmhB"/>
    <property type="match status" value="1"/>
</dbReference>
<gene>
    <name evidence="16" type="ORF">EYB31_01800</name>
</gene>
<dbReference type="PANTHER" id="PTHR42891">
    <property type="entry name" value="D-GLYCERO-BETA-D-MANNO-HEPTOSE-1,7-BISPHOSPHATE 7-PHOSPHATASE"/>
    <property type="match status" value="1"/>
</dbReference>
<feature type="binding site" evidence="13">
    <location>
        <begin position="114"/>
        <end position="115"/>
    </location>
    <ligand>
        <name>substrate</name>
    </ligand>
</feature>
<feature type="active site" description="Proton donor" evidence="12">
    <location>
        <position position="17"/>
    </location>
</feature>
<comment type="cofactor">
    <cofactor evidence="15">
        <name>Zn(2+)</name>
        <dbReference type="ChEBI" id="CHEBI:29105"/>
    </cofactor>
</comment>
<dbReference type="NCBIfam" id="TIGR00213">
    <property type="entry name" value="GmhB_yaeD"/>
    <property type="match status" value="1"/>
</dbReference>
<evidence type="ECO:0000256" key="10">
    <source>
        <dbReference type="ARBA" id="ARBA00061616"/>
    </source>
</evidence>
<dbReference type="InterPro" id="IPR006549">
    <property type="entry name" value="HAD-SF_hydro_IIIA"/>
</dbReference>
<feature type="binding site" evidence="13">
    <location>
        <begin position="15"/>
        <end position="17"/>
    </location>
    <ligand>
        <name>substrate</name>
    </ligand>
</feature>
<feature type="binding site" evidence="15">
    <location>
        <position position="17"/>
    </location>
    <ligand>
        <name>Mg(2+)</name>
        <dbReference type="ChEBI" id="CHEBI:18420"/>
    </ligand>
</feature>
<comment type="similarity">
    <text evidence="10 11">Belongs to the gmhB family.</text>
</comment>
<dbReference type="Pfam" id="PF13242">
    <property type="entry name" value="Hydrolase_like"/>
    <property type="match status" value="1"/>
</dbReference>
<keyword evidence="5 15" id="KW-0862">Zinc</keyword>
<evidence type="ECO:0000313" key="16">
    <source>
        <dbReference type="EMBL" id="TBL81752.1"/>
    </source>
</evidence>
<evidence type="ECO:0000256" key="15">
    <source>
        <dbReference type="PIRSR" id="PIRSR004682-4"/>
    </source>
</evidence>
<name>A0A4V2J4Y9_9BACL</name>
<comment type="caution">
    <text evidence="16">The sequence shown here is derived from an EMBL/GenBank/DDBJ whole genome shotgun (WGS) entry which is preliminary data.</text>
</comment>
<keyword evidence="6 11" id="KW-0119">Carbohydrate metabolism</keyword>
<feature type="binding site" evidence="13">
    <location>
        <begin position="57"/>
        <end position="60"/>
    </location>
    <ligand>
        <name>substrate</name>
    </ligand>
</feature>
<evidence type="ECO:0000256" key="4">
    <source>
        <dbReference type="ARBA" id="ARBA00022801"/>
    </source>
</evidence>
<feature type="active site" description="Nucleophile" evidence="12">
    <location>
        <position position="15"/>
    </location>
</feature>
<dbReference type="EC" id="3.1.3.-" evidence="11"/>
<dbReference type="InterPro" id="IPR036412">
    <property type="entry name" value="HAD-like_sf"/>
</dbReference>
<comment type="function">
    <text evidence="8">Converts the D-glycero-alpha-D-manno-heptose 1,7-bisphosphate intermediate into D-glycero-alpha-D-manno-heptose 1-phosphate by removing the phosphate group at the C-7 position.</text>
</comment>
<keyword evidence="15" id="KW-0460">Magnesium</keyword>
<keyword evidence="2 11" id="KW-0963">Cytoplasm</keyword>
<comment type="subcellular location">
    <subcellularLocation>
        <location evidence="1 11">Cytoplasm</location>
    </subcellularLocation>
</comment>
<dbReference type="GO" id="GO:0005737">
    <property type="term" value="C:cytoplasm"/>
    <property type="evidence" value="ECO:0007669"/>
    <property type="project" value="UniProtKB-SubCell"/>
</dbReference>
<evidence type="ECO:0000256" key="2">
    <source>
        <dbReference type="ARBA" id="ARBA00022490"/>
    </source>
</evidence>
<dbReference type="RefSeq" id="WP_131011538.1">
    <property type="nucleotide sequence ID" value="NZ_SIRE01000002.1"/>
</dbReference>
<dbReference type="GO" id="GO:0005975">
    <property type="term" value="P:carbohydrate metabolic process"/>
    <property type="evidence" value="ECO:0007669"/>
    <property type="project" value="InterPro"/>
</dbReference>
<dbReference type="FunFam" id="3.40.50.1000:FF:000037">
    <property type="entry name" value="D,D-heptose 1,7-bisphosphate phosphatase"/>
    <property type="match status" value="1"/>
</dbReference>
<evidence type="ECO:0000256" key="1">
    <source>
        <dbReference type="ARBA" id="ARBA00004496"/>
    </source>
</evidence>
<feature type="binding site" evidence="15">
    <location>
        <position position="15"/>
    </location>
    <ligand>
        <name>Mg(2+)</name>
        <dbReference type="ChEBI" id="CHEBI:18420"/>
    </ligand>
</feature>
<dbReference type="CDD" id="cd07503">
    <property type="entry name" value="HAD_HisB-N"/>
    <property type="match status" value="1"/>
</dbReference>
<feature type="binding site" evidence="13">
    <location>
        <position position="141"/>
    </location>
    <ligand>
        <name>substrate</name>
    </ligand>
</feature>
<feature type="binding site" evidence="15">
    <location>
        <position position="141"/>
    </location>
    <ligand>
        <name>Mg(2+)</name>
        <dbReference type="ChEBI" id="CHEBI:18420"/>
    </ligand>
</feature>
<accession>A0A4V2J4Y9</accession>
<evidence type="ECO:0000256" key="12">
    <source>
        <dbReference type="PIRSR" id="PIRSR004682-1"/>
    </source>
</evidence>
<comment type="cofactor">
    <cofactor evidence="15">
        <name>Mg(2+)</name>
        <dbReference type="ChEBI" id="CHEBI:18420"/>
    </cofactor>
</comment>
<evidence type="ECO:0000256" key="3">
    <source>
        <dbReference type="ARBA" id="ARBA00022723"/>
    </source>
</evidence>
<dbReference type="NCBIfam" id="TIGR01662">
    <property type="entry name" value="HAD-SF-IIIA"/>
    <property type="match status" value="1"/>
</dbReference>
<dbReference type="GO" id="GO:0046872">
    <property type="term" value="F:metal ion binding"/>
    <property type="evidence" value="ECO:0007669"/>
    <property type="project" value="UniProtKB-KW"/>
</dbReference>
<dbReference type="OrthoDB" id="9801899at2"/>
<evidence type="ECO:0000256" key="11">
    <source>
        <dbReference type="PIRNR" id="PIRNR004682"/>
    </source>
</evidence>
<dbReference type="GO" id="GO:0016791">
    <property type="term" value="F:phosphatase activity"/>
    <property type="evidence" value="ECO:0007669"/>
    <property type="project" value="InterPro"/>
</dbReference>
<feature type="site" description="Contributes to substrate recognition" evidence="14">
    <location>
        <position position="114"/>
    </location>
</feature>
<dbReference type="EMBL" id="SIRE01000002">
    <property type="protein sequence ID" value="TBL81752.1"/>
    <property type="molecule type" value="Genomic_DNA"/>
</dbReference>
<evidence type="ECO:0000256" key="7">
    <source>
        <dbReference type="ARBA" id="ARBA00051130"/>
    </source>
</evidence>
<evidence type="ECO:0000313" key="17">
    <source>
        <dbReference type="Proteomes" id="UP000293142"/>
    </source>
</evidence>
<sequence>MINATAAGSKAVFLDRDGIINVEKHYCYRINDFEFTDGIFEALRYMQSLRYKLVVVTNQAGIGRGYYTEADFMRVTRFMLDRLGREGIRMDRVYYSPFHPVHGIGYYRKNSPCRKPNPGMIVQAAQELHIDLSASMMVGDKETDIEAGIRAGIPVNVLVTNEAAAAAQSKASVIVPQVKDLLAVFKAMTASGA</sequence>
<dbReference type="InterPro" id="IPR006543">
    <property type="entry name" value="Histidinol-phos"/>
</dbReference>
<feature type="site" description="Stabilizes the phosphoryl group" evidence="14">
    <location>
        <position position="115"/>
    </location>
</feature>